<keyword evidence="7" id="KW-1185">Reference proteome</keyword>
<feature type="transmembrane region" description="Helical" evidence="5">
    <location>
        <begin position="35"/>
        <end position="62"/>
    </location>
</feature>
<evidence type="ECO:0000313" key="7">
    <source>
        <dbReference type="Proteomes" id="UP000591131"/>
    </source>
</evidence>
<dbReference type="AlphaFoldDB" id="A0A7J6M005"/>
<evidence type="ECO:0000256" key="4">
    <source>
        <dbReference type="ARBA" id="ARBA00023136"/>
    </source>
</evidence>
<gene>
    <name evidence="6" type="ORF">FOL47_004896</name>
</gene>
<dbReference type="PANTHER" id="PTHR13531">
    <property type="entry name" value="GEO07735P1-RELATED-RELATED"/>
    <property type="match status" value="1"/>
</dbReference>
<accession>A0A7J6M005</accession>
<evidence type="ECO:0000256" key="3">
    <source>
        <dbReference type="ARBA" id="ARBA00022989"/>
    </source>
</evidence>
<evidence type="ECO:0000256" key="2">
    <source>
        <dbReference type="ARBA" id="ARBA00022692"/>
    </source>
</evidence>
<dbReference type="GO" id="GO:0016020">
    <property type="term" value="C:membrane"/>
    <property type="evidence" value="ECO:0007669"/>
    <property type="project" value="UniProtKB-SubCell"/>
</dbReference>
<dbReference type="OrthoDB" id="422481at2759"/>
<keyword evidence="4 5" id="KW-0472">Membrane</keyword>
<keyword evidence="3 5" id="KW-1133">Transmembrane helix</keyword>
<comment type="subcellular location">
    <subcellularLocation>
        <location evidence="1">Membrane</location>
        <topology evidence="1">Multi-pass membrane protein</topology>
    </subcellularLocation>
</comment>
<comment type="caution">
    <text evidence="6">The sequence shown here is derived from an EMBL/GenBank/DDBJ whole genome shotgun (WGS) entry which is preliminary data.</text>
</comment>
<evidence type="ECO:0000313" key="6">
    <source>
        <dbReference type="EMBL" id="KAF4664882.1"/>
    </source>
</evidence>
<sequence length="205" mass="22788">MSRANGGTQPRRPTSPVAGRSINRIPRAFSITSSLLLQGLLHVNVLFDVVLLGPGLLITWIIRAATGDAHERAYQILLPMFAIVLAAEGPRLALGYSGNLGERVPHLFLWLVLSFFPVLAMLIAILVIRANIQELTDAMCPSCLTPFEVVLICLEIVIVITSGTVGIFAMRRLIAVKTFRFYEQYFVTSMTELQPRRFYMLLICV</sequence>
<feature type="transmembrane region" description="Helical" evidence="5">
    <location>
        <begin position="74"/>
        <end position="94"/>
    </location>
</feature>
<organism evidence="6 7">
    <name type="scientific">Perkinsus chesapeaki</name>
    <name type="common">Clam parasite</name>
    <name type="synonym">Perkinsus andrewsi</name>
    <dbReference type="NCBI Taxonomy" id="330153"/>
    <lineage>
        <taxon>Eukaryota</taxon>
        <taxon>Sar</taxon>
        <taxon>Alveolata</taxon>
        <taxon>Perkinsozoa</taxon>
        <taxon>Perkinsea</taxon>
        <taxon>Perkinsida</taxon>
        <taxon>Perkinsidae</taxon>
        <taxon>Perkinsus</taxon>
    </lineage>
</organism>
<keyword evidence="2 5" id="KW-0812">Transmembrane</keyword>
<dbReference type="InterPro" id="IPR019184">
    <property type="entry name" value="Uncharacterised_TM-17"/>
</dbReference>
<name>A0A7J6M005_PERCH</name>
<dbReference type="EMBL" id="JAAPAO010000277">
    <property type="protein sequence ID" value="KAF4664882.1"/>
    <property type="molecule type" value="Genomic_DNA"/>
</dbReference>
<dbReference type="GO" id="GO:1905515">
    <property type="term" value="P:non-motile cilium assembly"/>
    <property type="evidence" value="ECO:0007669"/>
    <property type="project" value="TreeGrafter"/>
</dbReference>
<dbReference type="PANTHER" id="PTHR13531:SF6">
    <property type="entry name" value="TMEM (HUMAN TRANSMEMBRANE PROTEIN) HOMOLOG"/>
    <property type="match status" value="1"/>
</dbReference>
<dbReference type="Proteomes" id="UP000591131">
    <property type="component" value="Unassembled WGS sequence"/>
</dbReference>
<feature type="transmembrane region" description="Helical" evidence="5">
    <location>
        <begin position="106"/>
        <end position="129"/>
    </location>
</feature>
<feature type="transmembrane region" description="Helical" evidence="5">
    <location>
        <begin position="149"/>
        <end position="170"/>
    </location>
</feature>
<reference evidence="6 7" key="1">
    <citation type="submission" date="2020-04" db="EMBL/GenBank/DDBJ databases">
        <title>Perkinsus chesapeaki whole genome sequence.</title>
        <authorList>
            <person name="Bogema D.R."/>
        </authorList>
    </citation>
    <scope>NUCLEOTIDE SEQUENCE [LARGE SCALE GENOMIC DNA]</scope>
    <source>
        <strain evidence="6">ATCC PRA-425</strain>
    </source>
</reference>
<evidence type="ECO:0000256" key="1">
    <source>
        <dbReference type="ARBA" id="ARBA00004141"/>
    </source>
</evidence>
<evidence type="ECO:0000256" key="5">
    <source>
        <dbReference type="SAM" id="Phobius"/>
    </source>
</evidence>
<dbReference type="GO" id="GO:0035869">
    <property type="term" value="C:ciliary transition zone"/>
    <property type="evidence" value="ECO:0007669"/>
    <property type="project" value="TreeGrafter"/>
</dbReference>
<protein>
    <submittedName>
        <fullName evidence="6">Uncharacterized protein</fullName>
    </submittedName>
</protein>
<proteinExistence type="predicted"/>
<dbReference type="Pfam" id="PF09799">
    <property type="entry name" value="Transmemb_17"/>
    <property type="match status" value="1"/>
</dbReference>